<feature type="domain" description="N-acetyltransferase" evidence="5">
    <location>
        <begin position="193"/>
        <end position="345"/>
    </location>
</feature>
<keyword evidence="2" id="KW-0677">Repeat</keyword>
<dbReference type="GO" id="GO:0010125">
    <property type="term" value="P:mycothiol biosynthetic process"/>
    <property type="evidence" value="ECO:0007669"/>
    <property type="project" value="UniProtKB-UniRule"/>
</dbReference>
<gene>
    <name evidence="6" type="primary">mshD</name>
    <name evidence="6" type="ORF">IDM48_02875</name>
</gene>
<keyword evidence="3 6" id="KW-0012">Acyltransferase</keyword>
<evidence type="ECO:0000256" key="3">
    <source>
        <dbReference type="ARBA" id="ARBA00023315"/>
    </source>
</evidence>
<protein>
    <recommendedName>
        <fullName evidence="4">Mycothiol synthase</fullName>
        <ecNumber evidence="4">2.3.1.189</ecNumber>
    </recommendedName>
</protein>
<evidence type="ECO:0000256" key="4">
    <source>
        <dbReference type="NCBIfam" id="TIGR03448"/>
    </source>
</evidence>
<dbReference type="GO" id="GO:0035447">
    <property type="term" value="F:mycothiol synthase activity"/>
    <property type="evidence" value="ECO:0007669"/>
    <property type="project" value="UniProtKB-UniRule"/>
</dbReference>
<dbReference type="NCBIfam" id="TIGR03448">
    <property type="entry name" value="mycothiol_MshD"/>
    <property type="match status" value="1"/>
</dbReference>
<organism evidence="6 7">
    <name type="scientific">Rothia amarae</name>
    <dbReference type="NCBI Taxonomy" id="169480"/>
    <lineage>
        <taxon>Bacteria</taxon>
        <taxon>Bacillati</taxon>
        <taxon>Actinomycetota</taxon>
        <taxon>Actinomycetes</taxon>
        <taxon>Micrococcales</taxon>
        <taxon>Micrococcaceae</taxon>
        <taxon>Rothia</taxon>
    </lineage>
</organism>
<dbReference type="InterPro" id="IPR050276">
    <property type="entry name" value="MshD_Acetyltransferase"/>
</dbReference>
<dbReference type="SUPFAM" id="SSF55729">
    <property type="entry name" value="Acyl-CoA N-acyltransferases (Nat)"/>
    <property type="match status" value="1"/>
</dbReference>
<dbReference type="Pfam" id="PF00583">
    <property type="entry name" value="Acetyltransf_1"/>
    <property type="match status" value="1"/>
</dbReference>
<dbReference type="PROSITE" id="PS51186">
    <property type="entry name" value="GNAT"/>
    <property type="match status" value="1"/>
</dbReference>
<proteinExistence type="predicted"/>
<dbReference type="InterPro" id="IPR016181">
    <property type="entry name" value="Acyl_CoA_acyltransferase"/>
</dbReference>
<dbReference type="RefSeq" id="WP_190617957.1">
    <property type="nucleotide sequence ID" value="NZ_BAAAHX010000009.1"/>
</dbReference>
<evidence type="ECO:0000313" key="7">
    <source>
        <dbReference type="Proteomes" id="UP000516421"/>
    </source>
</evidence>
<sequence length="345" mass="37775">MSEIESEQTFSVQTLKLDATNATAFLDFARTISAQDSTPAFSEQTLVEVHKAIKNPHIADSLLLALAGENDDAEFTTEKQILGAVVALLDTEKDTATIEGAVASTHRGQGIGTELARSINEALSETPIQLYNLWVHQIQGEDASGERKAAELLARSFDYSPVRELRKLQLWLTDEVRQNIARDLGQAHLPEGTKIDTFKPGMDDAAWLSANAEAFANHPEQGSLTAEDLNERKSADWFRAEGFFVARADEGLAGFHWTKIPSDQGELTEGEVYAVGIVPSWQGKKLGKILTLTGMDYLAQFVDEGGKPLDKIVLYVDADNTAAVSLYKSLGFVEETVDIMYSHQA</sequence>
<reference evidence="6 7" key="1">
    <citation type="submission" date="2020-09" db="EMBL/GenBank/DDBJ databases">
        <title>Investigation of environmental microbe.</title>
        <authorList>
            <person name="Ou Y."/>
            <person name="Kang Q."/>
        </authorList>
    </citation>
    <scope>NUCLEOTIDE SEQUENCE [LARGE SCALE GENOMIC DNA]</scope>
    <source>
        <strain evidence="6 7">KJZ-9</strain>
    </source>
</reference>
<dbReference type="EC" id="2.3.1.189" evidence="4"/>
<dbReference type="KEGG" id="rama:IDM48_02875"/>
<dbReference type="Gene3D" id="3.40.630.30">
    <property type="match status" value="1"/>
</dbReference>
<dbReference type="PIRSF" id="PIRSF021524">
    <property type="entry name" value="MSH_acetyltransferase"/>
    <property type="match status" value="1"/>
</dbReference>
<dbReference type="InterPro" id="IPR017813">
    <property type="entry name" value="Mycothiol_AcTrfase"/>
</dbReference>
<keyword evidence="1 6" id="KW-0808">Transferase</keyword>
<dbReference type="PANTHER" id="PTHR43617">
    <property type="entry name" value="L-AMINO ACID N-ACETYLTRANSFERASE"/>
    <property type="match status" value="1"/>
</dbReference>
<evidence type="ECO:0000256" key="2">
    <source>
        <dbReference type="ARBA" id="ARBA00022737"/>
    </source>
</evidence>
<evidence type="ECO:0000256" key="1">
    <source>
        <dbReference type="ARBA" id="ARBA00022679"/>
    </source>
</evidence>
<dbReference type="AlphaFoldDB" id="A0A7H2BL33"/>
<dbReference type="PANTHER" id="PTHR43617:SF31">
    <property type="entry name" value="MYCOTHIOL ACETYLTRANSFERASE"/>
    <property type="match status" value="1"/>
</dbReference>
<dbReference type="EMBL" id="CP061538">
    <property type="protein sequence ID" value="QNV40379.1"/>
    <property type="molecule type" value="Genomic_DNA"/>
</dbReference>
<dbReference type="InterPro" id="IPR000182">
    <property type="entry name" value="GNAT_dom"/>
</dbReference>
<keyword evidence="7" id="KW-1185">Reference proteome</keyword>
<accession>A0A7H2BL33</accession>
<dbReference type="GO" id="GO:0008999">
    <property type="term" value="F:protein-N-terminal-alanine acetyltransferase activity"/>
    <property type="evidence" value="ECO:0007669"/>
    <property type="project" value="TreeGrafter"/>
</dbReference>
<evidence type="ECO:0000259" key="5">
    <source>
        <dbReference type="PROSITE" id="PS51186"/>
    </source>
</evidence>
<evidence type="ECO:0000313" key="6">
    <source>
        <dbReference type="EMBL" id="QNV40379.1"/>
    </source>
</evidence>
<dbReference type="Proteomes" id="UP000516421">
    <property type="component" value="Chromosome"/>
</dbReference>
<dbReference type="CDD" id="cd04301">
    <property type="entry name" value="NAT_SF"/>
    <property type="match status" value="1"/>
</dbReference>
<name>A0A7H2BL33_9MICC</name>